<keyword evidence="7" id="KW-0804">Transcription</keyword>
<dbReference type="PANTHER" id="PTHR15970:SF2">
    <property type="entry name" value="ELL-ASSOCIATED FACTOR EAF"/>
    <property type="match status" value="1"/>
</dbReference>
<evidence type="ECO:0000256" key="1">
    <source>
        <dbReference type="ARBA" id="ARBA00004123"/>
    </source>
</evidence>
<dbReference type="GO" id="GO:0032783">
    <property type="term" value="C:super elongation complex"/>
    <property type="evidence" value="ECO:0007669"/>
    <property type="project" value="InterPro"/>
</dbReference>
<evidence type="ECO:0000256" key="8">
    <source>
        <dbReference type="ARBA" id="ARBA00023242"/>
    </source>
</evidence>
<dbReference type="InterPro" id="IPR027093">
    <property type="entry name" value="EAF_fam"/>
</dbReference>
<comment type="similarity">
    <text evidence="2">Belongs to the EAF family.</text>
</comment>
<dbReference type="AlphaFoldDB" id="A0A6H5GZE3"/>
<evidence type="ECO:0000256" key="7">
    <source>
        <dbReference type="ARBA" id="ARBA00023163"/>
    </source>
</evidence>
<evidence type="ECO:0000313" key="11">
    <source>
        <dbReference type="EMBL" id="CAB0008429.1"/>
    </source>
</evidence>
<feature type="domain" description="Transcription elongation factor Eaf N-terminal" evidence="10">
    <location>
        <begin position="13"/>
        <end position="108"/>
    </location>
</feature>
<evidence type="ECO:0000259" key="10">
    <source>
        <dbReference type="Pfam" id="PF09816"/>
    </source>
</evidence>
<comment type="subcellular location">
    <subcellularLocation>
        <location evidence="1">Nucleus</location>
    </subcellularLocation>
</comment>
<keyword evidence="5" id="KW-0805">Transcription regulation</keyword>
<dbReference type="OrthoDB" id="125903at2759"/>
<sequence length="152" mass="16791">MAEKLGLGPEVRELKIGDSFSSNQIAFHTLRYDFKPASVAASKHASIEVGPNNQITVTHLESAGASQTVFKGSQRPYQKECVLIIDRNTGQITLEKLATNVQLKKTRTVLQSSGFSAIHRPVRVVIRIRPTATASRRSLHLKNPSMMPRSQN</sequence>
<evidence type="ECO:0000256" key="9">
    <source>
        <dbReference type="ARBA" id="ARBA00025617"/>
    </source>
</evidence>
<evidence type="ECO:0000313" key="12">
    <source>
        <dbReference type="Proteomes" id="UP000479000"/>
    </source>
</evidence>
<gene>
    <name evidence="11" type="ORF">NTEN_LOCUS13675</name>
</gene>
<keyword evidence="12" id="KW-1185">Reference proteome</keyword>
<dbReference type="Proteomes" id="UP000479000">
    <property type="component" value="Unassembled WGS sequence"/>
</dbReference>
<reference evidence="11 12" key="1">
    <citation type="submission" date="2020-02" db="EMBL/GenBank/DDBJ databases">
        <authorList>
            <person name="Ferguson B K."/>
        </authorList>
    </citation>
    <scope>NUCLEOTIDE SEQUENCE [LARGE SCALE GENOMIC DNA]</scope>
</reference>
<name>A0A6H5GZE3_9HEMI</name>
<comment type="function">
    <text evidence="9">Promotes transcriptional elongation by Su(Tpl)/ELL. Essential for development.</text>
</comment>
<dbReference type="GO" id="GO:0006368">
    <property type="term" value="P:transcription elongation by RNA polymerase II"/>
    <property type="evidence" value="ECO:0007669"/>
    <property type="project" value="InterPro"/>
</dbReference>
<accession>A0A6H5GZE3</accession>
<dbReference type="PANTHER" id="PTHR15970">
    <property type="entry name" value="ELL-ASSOCIATED FACTOR EAF"/>
    <property type="match status" value="1"/>
</dbReference>
<dbReference type="Pfam" id="PF09816">
    <property type="entry name" value="EAF"/>
    <property type="match status" value="1"/>
</dbReference>
<dbReference type="EMBL" id="CADCXU010020461">
    <property type="protein sequence ID" value="CAB0008429.1"/>
    <property type="molecule type" value="Genomic_DNA"/>
</dbReference>
<keyword evidence="4" id="KW-0597">Phosphoprotein</keyword>
<evidence type="ECO:0000256" key="4">
    <source>
        <dbReference type="ARBA" id="ARBA00022553"/>
    </source>
</evidence>
<dbReference type="InterPro" id="IPR019194">
    <property type="entry name" value="Tscrpt_elong_fac_Eaf_N"/>
</dbReference>
<organism evidence="11 12">
    <name type="scientific">Nesidiocoris tenuis</name>
    <dbReference type="NCBI Taxonomy" id="355587"/>
    <lineage>
        <taxon>Eukaryota</taxon>
        <taxon>Metazoa</taxon>
        <taxon>Ecdysozoa</taxon>
        <taxon>Arthropoda</taxon>
        <taxon>Hexapoda</taxon>
        <taxon>Insecta</taxon>
        <taxon>Pterygota</taxon>
        <taxon>Neoptera</taxon>
        <taxon>Paraneoptera</taxon>
        <taxon>Hemiptera</taxon>
        <taxon>Heteroptera</taxon>
        <taxon>Panheteroptera</taxon>
        <taxon>Cimicomorpha</taxon>
        <taxon>Miridae</taxon>
        <taxon>Dicyphina</taxon>
        <taxon>Nesidiocoris</taxon>
    </lineage>
</organism>
<evidence type="ECO:0000256" key="6">
    <source>
        <dbReference type="ARBA" id="ARBA00023159"/>
    </source>
</evidence>
<keyword evidence="6" id="KW-0010">Activator</keyword>
<evidence type="ECO:0000256" key="3">
    <source>
        <dbReference type="ARBA" id="ARBA00021452"/>
    </source>
</evidence>
<keyword evidence="8" id="KW-0539">Nucleus</keyword>
<evidence type="ECO:0000256" key="2">
    <source>
        <dbReference type="ARBA" id="ARBA00007798"/>
    </source>
</evidence>
<dbReference type="GO" id="GO:0003711">
    <property type="term" value="F:transcription elongation factor activity"/>
    <property type="evidence" value="ECO:0007669"/>
    <property type="project" value="TreeGrafter"/>
</dbReference>
<protein>
    <recommendedName>
        <fullName evidence="3">Ell-associated factor Eaf</fullName>
    </recommendedName>
</protein>
<proteinExistence type="inferred from homology"/>
<evidence type="ECO:0000256" key="5">
    <source>
        <dbReference type="ARBA" id="ARBA00023015"/>
    </source>
</evidence>